<proteinExistence type="predicted"/>
<evidence type="ECO:0000313" key="4">
    <source>
        <dbReference type="Proteomes" id="UP000284057"/>
    </source>
</evidence>
<feature type="chain" id="PRO_5019332438" evidence="2">
    <location>
        <begin position="18"/>
        <end position="610"/>
    </location>
</feature>
<feature type="region of interest" description="Disordered" evidence="1">
    <location>
        <begin position="114"/>
        <end position="140"/>
    </location>
</feature>
<feature type="compositionally biased region" description="Pro residues" evidence="1">
    <location>
        <begin position="120"/>
        <end position="129"/>
    </location>
</feature>
<evidence type="ECO:0000313" key="3">
    <source>
        <dbReference type="EMBL" id="RIQ15722.1"/>
    </source>
</evidence>
<name>A0A418KJQ5_9ACTN</name>
<dbReference type="InterPro" id="IPR036278">
    <property type="entry name" value="Sialidase_sf"/>
</dbReference>
<dbReference type="CDD" id="cd15482">
    <property type="entry name" value="Sialidase_non-viral"/>
    <property type="match status" value="1"/>
</dbReference>
<feature type="signal peptide" evidence="2">
    <location>
        <begin position="1"/>
        <end position="17"/>
    </location>
</feature>
<dbReference type="Gene3D" id="2.130.10.10">
    <property type="entry name" value="YVTN repeat-like/Quinoprotein amine dehydrogenase"/>
    <property type="match status" value="1"/>
</dbReference>
<dbReference type="InterPro" id="IPR015943">
    <property type="entry name" value="WD40/YVTN_repeat-like_dom_sf"/>
</dbReference>
<sequence length="610" mass="63797">MTIAALSTVLVAGIAAAAPLTPGGSTEVTVGSNDSLFSQNKQNEPGLAVNPVDPTILAAGANDNIDLEACNAGDDRTCPFTPGVGISGVQFSTDAGRTWTQPTYTGYSARVTPSCLGQPDPAPGQPPPGDTGCVPDPDGPIGTLPNYFENGMVSNGDPELAFGPVPGAGGDFSWANGQRLYYANIATPFPGSPGFRGAAAIAVSRTDDLAGAIAGDNDAWMDPVVVTRQNTALFSDKEQIWADNAESSPHFGNVYVCNVGFRGASGAEPVLFARSTDGGDTWRTRQLTPATNNQQTGGRQGCAIRTDSAGVVYVVWVGTDIRTREGVFFQARSFDGGANFERPRVIVQPVTGIGQFDPAQGRFTIDGIAGARTSTFPSFDIANGAPSGADATDQIVLTWSDDRLGTNQERAWVVTSTNGGDSYSAPMNANDGADRANFPAIAISPDGTDAWLVYNAWLDPWRTDTTSPRRMQGVVRHADIDPATGALGAWTTQLRGAVGDGRASSANALTSEFLGDYNYAVATRDYGSLVWNDLRDAAVCPAINAYRQAFVEDVLAGEAGPVVGDEPEDREQAAELPSSHSDAWRPGPNTQCPPTFGNSDIFGGTFSDES</sequence>
<organism evidence="3 4">
    <name type="scientific">Jiangella rhizosphaerae</name>
    <dbReference type="NCBI Taxonomy" id="2293569"/>
    <lineage>
        <taxon>Bacteria</taxon>
        <taxon>Bacillati</taxon>
        <taxon>Actinomycetota</taxon>
        <taxon>Actinomycetes</taxon>
        <taxon>Jiangellales</taxon>
        <taxon>Jiangellaceae</taxon>
        <taxon>Jiangella</taxon>
    </lineage>
</organism>
<keyword evidence="4" id="KW-1185">Reference proteome</keyword>
<dbReference type="EMBL" id="QUAL01000319">
    <property type="protein sequence ID" value="RIQ15722.1"/>
    <property type="molecule type" value="Genomic_DNA"/>
</dbReference>
<dbReference type="AlphaFoldDB" id="A0A418KJQ5"/>
<comment type="caution">
    <text evidence="3">The sequence shown here is derived from an EMBL/GenBank/DDBJ whole genome shotgun (WGS) entry which is preliminary data.</text>
</comment>
<reference evidence="3 4" key="1">
    <citation type="submission" date="2018-09" db="EMBL/GenBank/DDBJ databases">
        <title>Isolation, diversity and antifungal activity of actinobacteria from wheat.</title>
        <authorList>
            <person name="Han C."/>
        </authorList>
    </citation>
    <scope>NUCLEOTIDE SEQUENCE [LARGE SCALE GENOMIC DNA]</scope>
    <source>
        <strain evidence="3 4">NEAU-YY265</strain>
    </source>
</reference>
<gene>
    <name evidence="3" type="ORF">DY240_23945</name>
</gene>
<feature type="region of interest" description="Disordered" evidence="1">
    <location>
        <begin position="560"/>
        <end position="610"/>
    </location>
</feature>
<protein>
    <submittedName>
        <fullName evidence="3">Exo-alpha-sialidase</fullName>
    </submittedName>
</protein>
<evidence type="ECO:0000256" key="2">
    <source>
        <dbReference type="SAM" id="SignalP"/>
    </source>
</evidence>
<dbReference type="SUPFAM" id="SSF50939">
    <property type="entry name" value="Sialidases"/>
    <property type="match status" value="1"/>
</dbReference>
<keyword evidence="2" id="KW-0732">Signal</keyword>
<accession>A0A418KJQ5</accession>
<evidence type="ECO:0000256" key="1">
    <source>
        <dbReference type="SAM" id="MobiDB-lite"/>
    </source>
</evidence>
<dbReference type="Proteomes" id="UP000284057">
    <property type="component" value="Unassembled WGS sequence"/>
</dbReference>
<feature type="compositionally biased region" description="Polar residues" evidence="1">
    <location>
        <begin position="588"/>
        <end position="598"/>
    </location>
</feature>